<dbReference type="Proteomes" id="UP001189429">
    <property type="component" value="Unassembled WGS sequence"/>
</dbReference>
<organism evidence="2 3">
    <name type="scientific">Prorocentrum cordatum</name>
    <dbReference type="NCBI Taxonomy" id="2364126"/>
    <lineage>
        <taxon>Eukaryota</taxon>
        <taxon>Sar</taxon>
        <taxon>Alveolata</taxon>
        <taxon>Dinophyceae</taxon>
        <taxon>Prorocentrales</taxon>
        <taxon>Prorocentraceae</taxon>
        <taxon>Prorocentrum</taxon>
    </lineage>
</organism>
<sequence length="103" mass="10980">RFVTDRIGDLIGYEDWTSNVAICSAALALDHTSRRVPVSWRASWFGRHVLSAGARAHRLGYGISRETLLELGAGRARLPTWSSRGTSGGEAAPSPDEGATSVG</sequence>
<comment type="caution">
    <text evidence="2">The sequence shown here is derived from an EMBL/GenBank/DDBJ whole genome shotgun (WGS) entry which is preliminary data.</text>
</comment>
<reference evidence="2" key="1">
    <citation type="submission" date="2023-10" db="EMBL/GenBank/DDBJ databases">
        <authorList>
            <person name="Chen Y."/>
            <person name="Shah S."/>
            <person name="Dougan E. K."/>
            <person name="Thang M."/>
            <person name="Chan C."/>
        </authorList>
    </citation>
    <scope>NUCLEOTIDE SEQUENCE [LARGE SCALE GENOMIC DNA]</scope>
</reference>
<name>A0ABN9PZJ7_9DINO</name>
<feature type="region of interest" description="Disordered" evidence="1">
    <location>
        <begin position="79"/>
        <end position="103"/>
    </location>
</feature>
<evidence type="ECO:0000313" key="2">
    <source>
        <dbReference type="EMBL" id="CAK0797605.1"/>
    </source>
</evidence>
<dbReference type="EMBL" id="CAUYUJ010001780">
    <property type="protein sequence ID" value="CAK0797605.1"/>
    <property type="molecule type" value="Genomic_DNA"/>
</dbReference>
<protein>
    <submittedName>
        <fullName evidence="2">Uncharacterized protein</fullName>
    </submittedName>
</protein>
<feature type="non-terminal residue" evidence="2">
    <location>
        <position position="1"/>
    </location>
</feature>
<evidence type="ECO:0000313" key="3">
    <source>
        <dbReference type="Proteomes" id="UP001189429"/>
    </source>
</evidence>
<accession>A0ABN9PZJ7</accession>
<evidence type="ECO:0000256" key="1">
    <source>
        <dbReference type="SAM" id="MobiDB-lite"/>
    </source>
</evidence>
<proteinExistence type="predicted"/>
<gene>
    <name evidence="2" type="ORF">PCOR1329_LOCUS6637</name>
</gene>
<keyword evidence="3" id="KW-1185">Reference proteome</keyword>